<sequence>MHVAQHTGDPRIGWGNNHGLSHDTAPILRHRRDGILPTTAAALSARGTTLTCTAGRAEQPPAHHPLVQDFLDTLTTAHRERHTGRCPEAVLISRYLTTAQNGRSKRASRKPLTAGDARRALKNAKLTTRRIREEGDPRHGTYAPPCRSCTALLAHFGVRAVDPTATQ</sequence>
<dbReference type="Proteomes" id="UP000320857">
    <property type="component" value="Unassembled WGS sequence"/>
</dbReference>
<dbReference type="Proteomes" id="UP000517765">
    <property type="component" value="Unassembled WGS sequence"/>
</dbReference>
<evidence type="ECO:0000313" key="4">
    <source>
        <dbReference type="Proteomes" id="UP000517765"/>
    </source>
</evidence>
<reference evidence="1" key="3">
    <citation type="journal article" name="Syst. Appl. Microbiol.">
        <title>Streptomyces alkaliterrae sp. nov., isolated from an alkaline soil, and emended descriptions of Streptomyces alkaliphilus, Streptomyces calidiresistens and Streptomyces durbertensis.</title>
        <authorList>
            <person name="Swiecimska M."/>
            <person name="Golinska P."/>
            <person name="Nouioui I."/>
            <person name="Wypij M."/>
            <person name="Rai M."/>
            <person name="Sangal V."/>
            <person name="Goodfellow M."/>
        </authorList>
    </citation>
    <scope>NUCLEOTIDE SEQUENCE</scope>
    <source>
        <strain evidence="1">OF8</strain>
    </source>
</reference>
<evidence type="ECO:0000313" key="2">
    <source>
        <dbReference type="EMBL" id="MQS05171.1"/>
    </source>
</evidence>
<organism evidence="2 3">
    <name type="scientific">Streptomyces alkaliterrae</name>
    <dbReference type="NCBI Taxonomy" id="2213162"/>
    <lineage>
        <taxon>Bacteria</taxon>
        <taxon>Bacillati</taxon>
        <taxon>Actinomycetota</taxon>
        <taxon>Actinomycetes</taxon>
        <taxon>Kitasatosporales</taxon>
        <taxon>Streptomycetaceae</taxon>
        <taxon>Streptomyces</taxon>
    </lineage>
</organism>
<dbReference type="Pfam" id="PF14431">
    <property type="entry name" value="YwqJ-deaminase"/>
    <property type="match status" value="1"/>
</dbReference>
<dbReference type="OrthoDB" id="3872283at2"/>
<proteinExistence type="predicted"/>
<evidence type="ECO:0000313" key="1">
    <source>
        <dbReference type="EMBL" id="MBB1257282.1"/>
    </source>
</evidence>
<comment type="caution">
    <text evidence="2">The sequence shown here is derived from an EMBL/GenBank/DDBJ whole genome shotgun (WGS) entry which is preliminary data.</text>
</comment>
<accession>A0A5P0YY22</accession>
<dbReference type="RefSeq" id="WP_143651349.1">
    <property type="nucleotide sequence ID" value="NZ_JABJXA010000001.1"/>
</dbReference>
<dbReference type="InterPro" id="IPR025968">
    <property type="entry name" value="YwqJ_deaminase"/>
</dbReference>
<dbReference type="EMBL" id="VJYK02000459">
    <property type="protein sequence ID" value="MQS05171.1"/>
    <property type="molecule type" value="Genomic_DNA"/>
</dbReference>
<dbReference type="EMBL" id="JABJXA010000001">
    <property type="protein sequence ID" value="MBB1257282.1"/>
    <property type="molecule type" value="Genomic_DNA"/>
</dbReference>
<evidence type="ECO:0000313" key="3">
    <source>
        <dbReference type="Proteomes" id="UP000320857"/>
    </source>
</evidence>
<evidence type="ECO:0008006" key="5">
    <source>
        <dbReference type="Google" id="ProtNLM"/>
    </source>
</evidence>
<gene>
    <name evidence="2" type="ORF">FNX44_025680</name>
    <name evidence="1" type="ORF">H3147_00330</name>
</gene>
<reference evidence="4" key="2">
    <citation type="submission" date="2020-05" db="EMBL/GenBank/DDBJ databases">
        <title>Classification of alakaliphilic streptomycetes isolated from an alkaline soil next to Lonar Crater, India and a proposal for the recognition of Streptomyces alkaliterrae sp. nov.</title>
        <authorList>
            <person name="Golinska P."/>
        </authorList>
    </citation>
    <scope>NUCLEOTIDE SEQUENCE [LARGE SCALE GENOMIC DNA]</scope>
    <source>
        <strain evidence="4">OF8</strain>
    </source>
</reference>
<name>A0A5P0YY22_9ACTN</name>
<protein>
    <recommendedName>
        <fullName evidence="5">Deaminase</fullName>
    </recommendedName>
</protein>
<dbReference type="AlphaFoldDB" id="A0A5P0YY22"/>
<reference evidence="2 3" key="1">
    <citation type="submission" date="2019-10" db="EMBL/GenBank/DDBJ databases">
        <title>Streptomyces sp. nov., a novel actinobacterium isolated from alkaline environment.</title>
        <authorList>
            <person name="Golinska P."/>
        </authorList>
    </citation>
    <scope>NUCLEOTIDE SEQUENCE [LARGE SCALE GENOMIC DNA]</scope>
    <source>
        <strain evidence="2 3">OF1</strain>
    </source>
</reference>
<keyword evidence="3" id="KW-1185">Reference proteome</keyword>